<gene>
    <name evidence="1" type="ORF">IIE05_01445</name>
</gene>
<protein>
    <submittedName>
        <fullName evidence="1">Glycosyltransferase</fullName>
    </submittedName>
</protein>
<reference evidence="1 2" key="1">
    <citation type="submission" date="2020-10" db="EMBL/GenBank/DDBJ databases">
        <title>Investigation of anaerobic biodegradation of phenanthrene by a sulfate-dependent Geobacter anodireducens strain PheS2.</title>
        <authorList>
            <person name="Zhang Z."/>
        </authorList>
    </citation>
    <scope>NUCLEOTIDE SEQUENCE [LARGE SCALE GENOMIC DNA]</scope>
    <source>
        <strain evidence="1 2">PheS2</strain>
    </source>
</reference>
<dbReference type="Pfam" id="PF13692">
    <property type="entry name" value="Glyco_trans_1_4"/>
    <property type="match status" value="1"/>
</dbReference>
<proteinExistence type="predicted"/>
<organism evidence="1 2">
    <name type="scientific">Geobacter anodireducens</name>
    <dbReference type="NCBI Taxonomy" id="1340425"/>
    <lineage>
        <taxon>Bacteria</taxon>
        <taxon>Pseudomonadati</taxon>
        <taxon>Thermodesulfobacteriota</taxon>
        <taxon>Desulfuromonadia</taxon>
        <taxon>Geobacterales</taxon>
        <taxon>Geobacteraceae</taxon>
        <taxon>Geobacter</taxon>
    </lineage>
</organism>
<keyword evidence="2" id="KW-1185">Reference proteome</keyword>
<evidence type="ECO:0000313" key="2">
    <source>
        <dbReference type="Proteomes" id="UP000618926"/>
    </source>
</evidence>
<name>A0ABR9NQV0_9BACT</name>
<comment type="caution">
    <text evidence="1">The sequence shown here is derived from an EMBL/GenBank/DDBJ whole genome shotgun (WGS) entry which is preliminary data.</text>
</comment>
<dbReference type="SUPFAM" id="SSF53756">
    <property type="entry name" value="UDP-Glycosyltransferase/glycogen phosphorylase"/>
    <property type="match status" value="1"/>
</dbReference>
<dbReference type="Proteomes" id="UP000618926">
    <property type="component" value="Unassembled WGS sequence"/>
</dbReference>
<accession>A0ABR9NQV0</accession>
<dbReference type="RefSeq" id="WP_082833128.1">
    <property type="nucleotide sequence ID" value="NZ_JADBFD010000002.1"/>
</dbReference>
<dbReference type="EMBL" id="JADBFD010000002">
    <property type="protein sequence ID" value="MBE2886627.1"/>
    <property type="molecule type" value="Genomic_DNA"/>
</dbReference>
<evidence type="ECO:0000313" key="1">
    <source>
        <dbReference type="EMBL" id="MBE2886627.1"/>
    </source>
</evidence>
<sequence>MLTVLFVSHVKDESLSNGGSVFSSSVVKLINSAIPDIEISELYCLPSNPKVTKTFRKISSLLQSACSEFPAKVRYFYSREFSERIQHELTVNEYDLVVLDHAEMLWVVDLLPRNVPVIHISHNIEHCLYMQYVEKYNGWPVMGSMLKRDAVKYRQFERDKVREVGNLITISCEDREFWNALGAGMNVLALNPSFDYSPVVRQRSAFQGGKVLLGFLGNMEWWPNRDAVSWLSRYILPYLSIDYELHLFGLMSEHLGNGRNVIGHGFVDDIGMIWNAVDVMVNPIVTGAGVNVKVAEGIYNKMPMICTPLAIQGLSLAPDPSVVVMDTPEQWIDFINTQGSLDKLVFCGEFPNADSFSFLRQTQKLQQFLAEVMC</sequence>